<evidence type="ECO:0000313" key="1">
    <source>
        <dbReference type="EMBL" id="KAI5077068.1"/>
    </source>
</evidence>
<gene>
    <name evidence="1" type="ORF">GOP47_0009133</name>
</gene>
<dbReference type="Proteomes" id="UP000886520">
    <property type="component" value="Chromosome 8"/>
</dbReference>
<comment type="caution">
    <text evidence="1">The sequence shown here is derived from an EMBL/GenBank/DDBJ whole genome shotgun (WGS) entry which is preliminary data.</text>
</comment>
<proteinExistence type="predicted"/>
<protein>
    <submittedName>
        <fullName evidence="1">Uncharacterized protein</fullName>
    </submittedName>
</protein>
<keyword evidence="2" id="KW-1185">Reference proteome</keyword>
<name>A0A9D4UZV8_ADICA</name>
<reference evidence="1" key="1">
    <citation type="submission" date="2021-01" db="EMBL/GenBank/DDBJ databases">
        <title>Adiantum capillus-veneris genome.</title>
        <authorList>
            <person name="Fang Y."/>
            <person name="Liao Q."/>
        </authorList>
    </citation>
    <scope>NUCLEOTIDE SEQUENCE</scope>
    <source>
        <strain evidence="1">H3</strain>
        <tissue evidence="1">Leaf</tissue>
    </source>
</reference>
<dbReference type="AlphaFoldDB" id="A0A9D4UZV8"/>
<accession>A0A9D4UZV8</accession>
<evidence type="ECO:0000313" key="2">
    <source>
        <dbReference type="Proteomes" id="UP000886520"/>
    </source>
</evidence>
<dbReference type="EMBL" id="JABFUD020000008">
    <property type="protein sequence ID" value="KAI5077068.1"/>
    <property type="molecule type" value="Genomic_DNA"/>
</dbReference>
<sequence length="168" mass="17526">MHKFRNGEVCPGDALRCKCRHSLGSDHLQMGRVGDAVGVVGVLACGQAHEEVVLGGILAKRAKQCSCLCIHVDERHPELSGKLAHGGRVIAKRLREGTVLPDSPRDGCEENGVSHGGSRVVDIDGEIVLVGGEGGGVAIWVVPNLVVVAELDEDIVASGDVEGFGLLP</sequence>
<organism evidence="1 2">
    <name type="scientific">Adiantum capillus-veneris</name>
    <name type="common">Maidenhair fern</name>
    <dbReference type="NCBI Taxonomy" id="13818"/>
    <lineage>
        <taxon>Eukaryota</taxon>
        <taxon>Viridiplantae</taxon>
        <taxon>Streptophyta</taxon>
        <taxon>Embryophyta</taxon>
        <taxon>Tracheophyta</taxon>
        <taxon>Polypodiopsida</taxon>
        <taxon>Polypodiidae</taxon>
        <taxon>Polypodiales</taxon>
        <taxon>Pteridineae</taxon>
        <taxon>Pteridaceae</taxon>
        <taxon>Vittarioideae</taxon>
        <taxon>Adiantum</taxon>
    </lineage>
</organism>
<dbReference type="OrthoDB" id="422540at2759"/>